<dbReference type="AlphaFoldDB" id="A0A1Q9DSX0"/>
<reference evidence="2 3" key="1">
    <citation type="submission" date="2016-02" db="EMBL/GenBank/DDBJ databases">
        <title>Genome analysis of coral dinoflagellate symbionts highlights evolutionary adaptations to a symbiotic lifestyle.</title>
        <authorList>
            <person name="Aranda M."/>
            <person name="Li Y."/>
            <person name="Liew Y.J."/>
            <person name="Baumgarten S."/>
            <person name="Simakov O."/>
            <person name="Wilson M."/>
            <person name="Piel J."/>
            <person name="Ashoor H."/>
            <person name="Bougouffa S."/>
            <person name="Bajic V.B."/>
            <person name="Ryu T."/>
            <person name="Ravasi T."/>
            <person name="Bayer T."/>
            <person name="Micklem G."/>
            <person name="Kim H."/>
            <person name="Bhak J."/>
            <person name="Lajeunesse T.C."/>
            <person name="Voolstra C.R."/>
        </authorList>
    </citation>
    <scope>NUCLEOTIDE SEQUENCE [LARGE SCALE GENOMIC DNA]</scope>
    <source>
        <strain evidence="2 3">CCMP2467</strain>
    </source>
</reference>
<name>A0A1Q9DSX0_SYMMI</name>
<organism evidence="2 3">
    <name type="scientific">Symbiodinium microadriaticum</name>
    <name type="common">Dinoflagellate</name>
    <name type="synonym">Zooxanthella microadriatica</name>
    <dbReference type="NCBI Taxonomy" id="2951"/>
    <lineage>
        <taxon>Eukaryota</taxon>
        <taxon>Sar</taxon>
        <taxon>Alveolata</taxon>
        <taxon>Dinophyceae</taxon>
        <taxon>Suessiales</taxon>
        <taxon>Symbiodiniaceae</taxon>
        <taxon>Symbiodinium</taxon>
    </lineage>
</organism>
<gene>
    <name evidence="2" type="ORF">AK812_SmicGene19295</name>
</gene>
<evidence type="ECO:0000313" key="3">
    <source>
        <dbReference type="Proteomes" id="UP000186817"/>
    </source>
</evidence>
<comment type="caution">
    <text evidence="2">The sequence shown here is derived from an EMBL/GenBank/DDBJ whole genome shotgun (WGS) entry which is preliminary data.</text>
</comment>
<protein>
    <submittedName>
        <fullName evidence="2">Uncharacterized protein</fullName>
    </submittedName>
</protein>
<accession>A0A1Q9DSX0</accession>
<sequence length="194" mass="21794">MLSGIQETGDHHYGGILLQYPACWRIPAPVGHRLGSVEETPSRAPGRKNAEELACVIAPVPLGCAWFCLASWHLTICVAAKSGTDCGRFDTACVADELALLQHHVAAGEEHGAMVERDVKVHRPRYQRRQGPRRTPRQVYGHNHRRRWGRRKYKANYYYYGKQTTTTRIATTTTTVSTAPLVSVLIRAFRSKRS</sequence>
<evidence type="ECO:0000313" key="2">
    <source>
        <dbReference type="EMBL" id="OLP98273.1"/>
    </source>
</evidence>
<feature type="region of interest" description="Disordered" evidence="1">
    <location>
        <begin position="125"/>
        <end position="146"/>
    </location>
</feature>
<dbReference type="EMBL" id="LSRX01000403">
    <property type="protein sequence ID" value="OLP98273.1"/>
    <property type="molecule type" value="Genomic_DNA"/>
</dbReference>
<dbReference type="Proteomes" id="UP000186817">
    <property type="component" value="Unassembled WGS sequence"/>
</dbReference>
<evidence type="ECO:0000256" key="1">
    <source>
        <dbReference type="SAM" id="MobiDB-lite"/>
    </source>
</evidence>
<keyword evidence="3" id="KW-1185">Reference proteome</keyword>
<proteinExistence type="predicted"/>